<evidence type="ECO:0000256" key="1">
    <source>
        <dbReference type="SAM" id="MobiDB-lite"/>
    </source>
</evidence>
<dbReference type="EMBL" id="LC333754">
    <property type="protein sequence ID" value="BBB86806.1"/>
    <property type="molecule type" value="Genomic_RNA"/>
</dbReference>
<protein>
    <submittedName>
        <fullName evidence="2">Uncharacterized protein</fullName>
    </submittedName>
</protein>
<name>A0ABM7EZ79_9VIRU</name>
<dbReference type="Proteomes" id="UP000831128">
    <property type="component" value="Segment"/>
</dbReference>
<reference evidence="2 3" key="1">
    <citation type="journal article" date="2018" name="Environ. Microbiol.">
        <title>Novel, diverse RNA viruses from Mediterranean isolates of the phytopathogenic fungus, Rosellinia necatrix: insights into evolutionary biology of fungal viruses.</title>
        <authorList>
            <person name="Arjona-Lopez J.M."/>
            <person name="Telengech P."/>
            <person name="Jamal A."/>
            <person name="Hisano S."/>
            <person name="Kondo H."/>
            <person name="Yelin M.D."/>
            <person name="Arjona-Girona I."/>
            <person name="Kanematsu S."/>
            <person name="Lopez-Herrera C.J."/>
            <person name="Suzuki N."/>
        </authorList>
    </citation>
    <scope>NUCLEOTIDE SEQUENCE [LARGE SCALE GENOMIC DNA]</scope>
</reference>
<keyword evidence="3" id="KW-1185">Reference proteome</keyword>
<proteinExistence type="predicted"/>
<organism evidence="2 3">
    <name type="scientific">yado-kari virus 4a</name>
    <dbReference type="NCBI Taxonomy" id="3120768"/>
    <lineage>
        <taxon>Viruses</taxon>
        <taxon>Riboviria</taxon>
        <taxon>Orthornavirae</taxon>
        <taxon>Pisuviricota</taxon>
        <taxon>Yadokarivirales</taxon>
        <taxon>Yadokariviridae</taxon>
        <taxon>Betayadokarivirus</taxon>
        <taxon>Betayadokarivirus yonbani</taxon>
    </lineage>
</organism>
<evidence type="ECO:0000313" key="3">
    <source>
        <dbReference type="Proteomes" id="UP000831128"/>
    </source>
</evidence>
<feature type="region of interest" description="Disordered" evidence="1">
    <location>
        <begin position="1"/>
        <end position="38"/>
    </location>
</feature>
<feature type="compositionally biased region" description="Basic residues" evidence="1">
    <location>
        <begin position="1"/>
        <end position="13"/>
    </location>
</feature>
<sequence length="421" mass="48071">MTHHRGTSCRRGKFSSSFDEKEEVSGPNQPKKGRDSSKIEIPFDFDDIRIGRQKWETFIGSADEAEHTLFFYFSGFGFHIPSWTRQILGDFVMKKGGIGIIAGNSVKKLKAIFGKDELAISTAMIVSICMAYARSESHEKAKARRMRKKMIADWLKTKKTGLEHVLKELKTRFASESAESKKWRETKSDEDIAKLEKLGTGPMSSAIENNDGVEETRVLNDGSLVPVSKYDELVKFETDESALLRVYVRRLEHKGISIFDKAMETDIHAIEQVLAYERFKTIEDESLAQQIRALKQMWMAYTFTGLTIGTLKVVRESSIPLVDAMGKPYIRVRQIMGAPPVVESSDLNEEGAKNVFCTNPAHNHTYESFECDIPEKYTIIVFFAISDEQRRQHSENLRTRARANEASRRDRLRYAERVSKE</sequence>
<accession>A0ABM7EZ79</accession>
<feature type="region of interest" description="Disordered" evidence="1">
    <location>
        <begin position="393"/>
        <end position="421"/>
    </location>
</feature>
<evidence type="ECO:0000313" key="2">
    <source>
        <dbReference type="EMBL" id="BBB86806.1"/>
    </source>
</evidence>